<keyword evidence="2" id="KW-0808">Transferase</keyword>
<evidence type="ECO:0000313" key="3">
    <source>
        <dbReference type="Proteomes" id="UP000074108"/>
    </source>
</evidence>
<dbReference type="CDD" id="cd00761">
    <property type="entry name" value="Glyco_tranf_GTA_type"/>
    <property type="match status" value="1"/>
</dbReference>
<dbReference type="Gene3D" id="3.90.550.10">
    <property type="entry name" value="Spore Coat Polysaccharide Biosynthesis Protein SpsA, Chain A"/>
    <property type="match status" value="1"/>
</dbReference>
<dbReference type="RefSeq" id="WP_059351865.1">
    <property type="nucleotide sequence ID" value="NZ_LDYG01000051.1"/>
</dbReference>
<dbReference type="PANTHER" id="PTHR43685:SF2">
    <property type="entry name" value="GLYCOSYLTRANSFERASE 2-LIKE DOMAIN-CONTAINING PROTEIN"/>
    <property type="match status" value="1"/>
</dbReference>
<gene>
    <name evidence="2" type="ORF">Q75_15400</name>
</gene>
<proteinExistence type="predicted"/>
<reference evidence="2 3" key="1">
    <citation type="journal article" date="2016" name="Front. Microbiol.">
        <title>Microevolution Analysis of Bacillus coahuilensis Unveils Differences in Phosphorus Acquisition Strategies and Their Regulation.</title>
        <authorList>
            <person name="Gomez-Lunar Z."/>
            <person name="Hernandez-Gonzalez I."/>
            <person name="Rodriguez-Torres M.D."/>
            <person name="Souza V."/>
            <person name="Olmedo-Alvarez G."/>
        </authorList>
    </citation>
    <scope>NUCLEOTIDE SEQUENCE [LARGE SCALE GENOMIC DNA]</scope>
    <source>
        <strain evidence="3">p1.1.43</strain>
    </source>
</reference>
<evidence type="ECO:0000313" key="2">
    <source>
        <dbReference type="EMBL" id="KUP04385.1"/>
    </source>
</evidence>
<keyword evidence="3" id="KW-1185">Reference proteome</keyword>
<dbReference type="PATRIC" id="fig|1150625.3.peg.3213"/>
<dbReference type="PANTHER" id="PTHR43685">
    <property type="entry name" value="GLYCOSYLTRANSFERASE"/>
    <property type="match status" value="1"/>
</dbReference>
<dbReference type="SUPFAM" id="SSF53448">
    <property type="entry name" value="Nucleotide-diphospho-sugar transferases"/>
    <property type="match status" value="1"/>
</dbReference>
<dbReference type="InterPro" id="IPR029044">
    <property type="entry name" value="Nucleotide-diphossugar_trans"/>
</dbReference>
<dbReference type="GO" id="GO:0016740">
    <property type="term" value="F:transferase activity"/>
    <property type="evidence" value="ECO:0007669"/>
    <property type="project" value="UniProtKB-KW"/>
</dbReference>
<dbReference type="InterPro" id="IPR050834">
    <property type="entry name" value="Glycosyltransf_2"/>
</dbReference>
<organism evidence="2 3">
    <name type="scientific">Bacillus coahuilensis p1.1.43</name>
    <dbReference type="NCBI Taxonomy" id="1150625"/>
    <lineage>
        <taxon>Bacteria</taxon>
        <taxon>Bacillati</taxon>
        <taxon>Bacillota</taxon>
        <taxon>Bacilli</taxon>
        <taxon>Bacillales</taxon>
        <taxon>Bacillaceae</taxon>
        <taxon>Bacillus</taxon>
    </lineage>
</organism>
<evidence type="ECO:0000259" key="1">
    <source>
        <dbReference type="Pfam" id="PF00535"/>
    </source>
</evidence>
<accession>A0A147K4L6</accession>
<comment type="caution">
    <text evidence="2">The sequence shown here is derived from an EMBL/GenBank/DDBJ whole genome shotgun (WGS) entry which is preliminary data.</text>
</comment>
<feature type="domain" description="Glycosyltransferase 2-like" evidence="1">
    <location>
        <begin position="7"/>
        <end position="138"/>
    </location>
</feature>
<name>A0A147K4L6_9BACI</name>
<dbReference type="STRING" id="1150625.Q75_15400"/>
<dbReference type="Proteomes" id="UP000074108">
    <property type="component" value="Unassembled WGS sequence"/>
</dbReference>
<sequence length="268" mass="31320">MTKKKFSILLPTLGTRIPELERLFDSLTKQTYTNFEVIIVSQGNHEVISQTLKKYSFDYQQIPIDIRGLSNARNVGMKHISGDYVTFSDDDCWYVKDALTYIAEQFENRKASILSFQFYDPFRNEYPKNYVQNEIHSVQWRDLFSKSSIEIFVDVHSVGKENIEFDTRFGLGAQYPSGEENIFLMDQLNRGHVISYIPRIIAYHEVRDGLPQLSYNMFISKGPLFKRMFNTPKGLLLFLALYAKKFTKIKDRDKILLDGLKNTITFKK</sequence>
<dbReference type="OrthoDB" id="153025at2"/>
<protein>
    <submittedName>
        <fullName evidence="2">Glycosyl transferase</fullName>
    </submittedName>
</protein>
<dbReference type="InterPro" id="IPR001173">
    <property type="entry name" value="Glyco_trans_2-like"/>
</dbReference>
<dbReference type="AlphaFoldDB" id="A0A147K4L6"/>
<dbReference type="EMBL" id="LDYG01000051">
    <property type="protein sequence ID" value="KUP04385.1"/>
    <property type="molecule type" value="Genomic_DNA"/>
</dbReference>
<dbReference type="Pfam" id="PF00535">
    <property type="entry name" value="Glycos_transf_2"/>
    <property type="match status" value="1"/>
</dbReference>